<name>A0A7M2Z0P9_9ACTN</name>
<dbReference type="EMBL" id="QQZY01000001">
    <property type="protein sequence ID" value="RDI75605.1"/>
    <property type="molecule type" value="Genomic_DNA"/>
</dbReference>
<proteinExistence type="predicted"/>
<keyword evidence="2" id="KW-1185">Reference proteome</keyword>
<protein>
    <submittedName>
        <fullName evidence="1">Uncharacterized protein</fullName>
    </submittedName>
</protein>
<accession>A0A7M2Z0P9</accession>
<reference evidence="2" key="2">
    <citation type="journal article" date="2019" name="MicrobiologyOpen">
        <title>High-quality draft genome sequence of Gaiella occulta isolated from a 150 meter deep mineral water borehole and comparison with the genome sequences of other deep-branching lineages of the phylum Actinobacteria.</title>
        <authorList>
            <person name="Severino R."/>
            <person name="Froufe H.J.C."/>
            <person name="Barroso C."/>
            <person name="Albuquerque L."/>
            <person name="Lobo-da-Cunha A."/>
            <person name="da Costa M.S."/>
            <person name="Egas C."/>
        </authorList>
    </citation>
    <scope>NUCLEOTIDE SEQUENCE [LARGE SCALE GENOMIC DNA]</scope>
    <source>
        <strain evidence="2">F2-233</strain>
    </source>
</reference>
<dbReference type="RefSeq" id="WP_114794516.1">
    <property type="nucleotide sequence ID" value="NZ_QQZY01000001.1"/>
</dbReference>
<organism evidence="1 2">
    <name type="scientific">Gaiella occulta</name>
    <dbReference type="NCBI Taxonomy" id="1002870"/>
    <lineage>
        <taxon>Bacteria</taxon>
        <taxon>Bacillati</taxon>
        <taxon>Actinomycetota</taxon>
        <taxon>Thermoleophilia</taxon>
        <taxon>Gaiellales</taxon>
        <taxon>Gaiellaceae</taxon>
        <taxon>Gaiella</taxon>
    </lineage>
</organism>
<comment type="caution">
    <text evidence="1">The sequence shown here is derived from an EMBL/GenBank/DDBJ whole genome shotgun (WGS) entry which is preliminary data.</text>
</comment>
<reference evidence="1 2" key="1">
    <citation type="submission" date="2018-07" db="EMBL/GenBank/DDBJ databases">
        <title>High-quality-draft genome sequence of Gaiella occulta.</title>
        <authorList>
            <person name="Severino R."/>
            <person name="Froufe H.J.C."/>
            <person name="Rainey F.A."/>
            <person name="Barroso C."/>
            <person name="Albuquerque L."/>
            <person name="Lobo-Da-Cunha A."/>
            <person name="Da Costa M.S."/>
            <person name="Egas C."/>
        </authorList>
    </citation>
    <scope>NUCLEOTIDE SEQUENCE [LARGE SCALE GENOMIC DNA]</scope>
    <source>
        <strain evidence="1 2">F2-233</strain>
    </source>
</reference>
<dbReference type="AlphaFoldDB" id="A0A7M2Z0P9"/>
<dbReference type="Proteomes" id="UP000254134">
    <property type="component" value="Unassembled WGS sequence"/>
</dbReference>
<evidence type="ECO:0000313" key="1">
    <source>
        <dbReference type="EMBL" id="RDI75605.1"/>
    </source>
</evidence>
<gene>
    <name evidence="1" type="ORF">Gocc_0024</name>
</gene>
<sequence length="107" mass="12460">MQFSPAIDARFVRAVRETRDLGCAAEVWRRLRRRARRARLATPCYESTRRLVVAERERRARIRAAAATIADIVRRRIPALPEDVPRMHARHLARARSRVGARRPRSP</sequence>
<evidence type="ECO:0000313" key="2">
    <source>
        <dbReference type="Proteomes" id="UP000254134"/>
    </source>
</evidence>